<dbReference type="PANTHER" id="PTHR43549:SF3">
    <property type="entry name" value="MULTIDRUG RESISTANCE PROTEIN YPNP-RELATED"/>
    <property type="match status" value="1"/>
</dbReference>
<evidence type="ECO:0000256" key="5">
    <source>
        <dbReference type="ARBA" id="ARBA00022989"/>
    </source>
</evidence>
<sequence>MSKVKDLTTGNLTQQLYQLALPIMGTSFVQIAYSFTDMAWLGRLSSEALASVGVVSVFIWIANSVALLNKTGCEVTISHSIGAGNLNEAGHYASHNITMSLVMAILMTLGYALFAEPMVDLYSLEESVRADALHYMYLSLVGFPQIFTTVALSGLYNAIGHSKTPFRIMCIGLACNMLLDPLFIHLLGWGVRGAAGATVISQTVVLFLFIQKAHRDKLFNNFPFFVRLQRHYVLRILKVGVPVVLLNILFAFVSIYMGGVVSKIGGHIGVATMTTGAQIEALTWNTANGVTTALVAIVGQNYAAGKLRRVYEVYRKALTFTLTVGFFGMLIFILLGKELFSLIVPEKEAYEAGGLYLQIVGLSQMFMMLDITTGGLFNGLGKTYLPAGISIFGTYLRVPMVLTLISIGMGLEAAWWSISLSSILKGLVIFGCFLLWRRKARPHYHPISHP</sequence>
<evidence type="ECO:0000256" key="4">
    <source>
        <dbReference type="ARBA" id="ARBA00022692"/>
    </source>
</evidence>
<dbReference type="PIRSF" id="PIRSF006603">
    <property type="entry name" value="DinF"/>
    <property type="match status" value="1"/>
</dbReference>
<evidence type="ECO:0000313" key="9">
    <source>
        <dbReference type="Proteomes" id="UP000010408"/>
    </source>
</evidence>
<dbReference type="GO" id="GO:0015297">
    <property type="term" value="F:antiporter activity"/>
    <property type="evidence" value="ECO:0007669"/>
    <property type="project" value="InterPro"/>
</dbReference>
<feature type="transmembrane region" description="Helical" evidence="7">
    <location>
        <begin position="193"/>
        <end position="211"/>
    </location>
</feature>
<evidence type="ECO:0000313" key="8">
    <source>
        <dbReference type="EMBL" id="EKY00189.1"/>
    </source>
</evidence>
<feature type="transmembrane region" description="Helical" evidence="7">
    <location>
        <begin position="286"/>
        <end position="305"/>
    </location>
</feature>
<dbReference type="EMBL" id="AMEQ01000040">
    <property type="protein sequence ID" value="EKY00189.1"/>
    <property type="molecule type" value="Genomic_DNA"/>
</dbReference>
<keyword evidence="2" id="KW-0813">Transport</keyword>
<evidence type="ECO:0000256" key="3">
    <source>
        <dbReference type="ARBA" id="ARBA00022475"/>
    </source>
</evidence>
<feature type="transmembrane region" description="Helical" evidence="7">
    <location>
        <begin position="232"/>
        <end position="257"/>
    </location>
</feature>
<dbReference type="STRING" id="1127696.HMPREF9134_01519"/>
<name>L1N9J7_9PORP</name>
<organism evidence="8 9">
    <name type="scientific">Porphyromonas catoniae F0037</name>
    <dbReference type="NCBI Taxonomy" id="1127696"/>
    <lineage>
        <taxon>Bacteria</taxon>
        <taxon>Pseudomonadati</taxon>
        <taxon>Bacteroidota</taxon>
        <taxon>Bacteroidia</taxon>
        <taxon>Bacteroidales</taxon>
        <taxon>Porphyromonadaceae</taxon>
        <taxon>Porphyromonas</taxon>
    </lineage>
</organism>
<evidence type="ECO:0000256" key="6">
    <source>
        <dbReference type="ARBA" id="ARBA00023136"/>
    </source>
</evidence>
<dbReference type="InterPro" id="IPR052031">
    <property type="entry name" value="Membrane_Transporter-Flippase"/>
</dbReference>
<reference evidence="8 9" key="1">
    <citation type="submission" date="2012-05" db="EMBL/GenBank/DDBJ databases">
        <authorList>
            <person name="Weinstock G."/>
            <person name="Sodergren E."/>
            <person name="Lobos E.A."/>
            <person name="Fulton L."/>
            <person name="Fulton R."/>
            <person name="Courtney L."/>
            <person name="Fronick C."/>
            <person name="O'Laughlin M."/>
            <person name="Godfrey J."/>
            <person name="Wilson R.M."/>
            <person name="Miner T."/>
            <person name="Farmer C."/>
            <person name="Delehaunty K."/>
            <person name="Cordes M."/>
            <person name="Minx P."/>
            <person name="Tomlinson C."/>
            <person name="Chen J."/>
            <person name="Wollam A."/>
            <person name="Pepin K.H."/>
            <person name="Bhonagiri V."/>
            <person name="Zhang X."/>
            <person name="Suruliraj S."/>
            <person name="Warren W."/>
            <person name="Mitreva M."/>
            <person name="Mardis E.R."/>
            <person name="Wilson R.K."/>
        </authorList>
    </citation>
    <scope>NUCLEOTIDE SEQUENCE [LARGE SCALE GENOMIC DNA]</scope>
    <source>
        <strain evidence="8 9">F0037</strain>
    </source>
</reference>
<evidence type="ECO:0000256" key="1">
    <source>
        <dbReference type="ARBA" id="ARBA00004651"/>
    </source>
</evidence>
<protein>
    <submittedName>
        <fullName evidence="8">MATE efflux family protein</fullName>
    </submittedName>
</protein>
<dbReference type="eggNOG" id="COG0534">
    <property type="taxonomic scope" value="Bacteria"/>
</dbReference>
<dbReference type="GO" id="GO:0005886">
    <property type="term" value="C:plasma membrane"/>
    <property type="evidence" value="ECO:0007669"/>
    <property type="project" value="UniProtKB-SubCell"/>
</dbReference>
<comment type="caution">
    <text evidence="8">The sequence shown here is derived from an EMBL/GenBank/DDBJ whole genome shotgun (WGS) entry which is preliminary data.</text>
</comment>
<dbReference type="AlphaFoldDB" id="L1N9J7"/>
<feature type="transmembrane region" description="Helical" evidence="7">
    <location>
        <begin position="135"/>
        <end position="156"/>
    </location>
</feature>
<dbReference type="PATRIC" id="fig|1127696.3.peg.1371"/>
<keyword evidence="4 7" id="KW-0812">Transmembrane</keyword>
<dbReference type="RefSeq" id="WP_005467631.1">
    <property type="nucleotide sequence ID" value="NZ_KB291032.1"/>
</dbReference>
<feature type="transmembrane region" description="Helical" evidence="7">
    <location>
        <begin position="413"/>
        <end position="436"/>
    </location>
</feature>
<dbReference type="Pfam" id="PF01554">
    <property type="entry name" value="MatE"/>
    <property type="match status" value="2"/>
</dbReference>
<dbReference type="InterPro" id="IPR002528">
    <property type="entry name" value="MATE_fam"/>
</dbReference>
<evidence type="ECO:0000256" key="2">
    <source>
        <dbReference type="ARBA" id="ARBA00022448"/>
    </source>
</evidence>
<dbReference type="InterPro" id="IPR048279">
    <property type="entry name" value="MdtK-like"/>
</dbReference>
<feature type="transmembrane region" description="Helical" evidence="7">
    <location>
        <begin position="317"/>
        <end position="335"/>
    </location>
</feature>
<proteinExistence type="predicted"/>
<gene>
    <name evidence="8" type="ORF">HMPREF9134_01519</name>
</gene>
<feature type="transmembrane region" description="Helical" evidence="7">
    <location>
        <begin position="16"/>
        <end position="36"/>
    </location>
</feature>
<keyword evidence="3" id="KW-1003">Cell membrane</keyword>
<dbReference type="GO" id="GO:0042910">
    <property type="term" value="F:xenobiotic transmembrane transporter activity"/>
    <property type="evidence" value="ECO:0007669"/>
    <property type="project" value="InterPro"/>
</dbReference>
<keyword evidence="5 7" id="KW-1133">Transmembrane helix</keyword>
<accession>L1N9J7</accession>
<feature type="transmembrane region" description="Helical" evidence="7">
    <location>
        <begin position="384"/>
        <end position="407"/>
    </location>
</feature>
<feature type="transmembrane region" description="Helical" evidence="7">
    <location>
        <begin position="48"/>
        <end position="68"/>
    </location>
</feature>
<dbReference type="HOGENOM" id="CLU_012893_5_0_10"/>
<evidence type="ECO:0000256" key="7">
    <source>
        <dbReference type="SAM" id="Phobius"/>
    </source>
</evidence>
<dbReference type="CDD" id="cd13140">
    <property type="entry name" value="MATE_like_1"/>
    <property type="match status" value="1"/>
</dbReference>
<dbReference type="PANTHER" id="PTHR43549">
    <property type="entry name" value="MULTIDRUG RESISTANCE PROTEIN YPNP-RELATED"/>
    <property type="match status" value="1"/>
</dbReference>
<comment type="subcellular location">
    <subcellularLocation>
        <location evidence="1">Cell membrane</location>
        <topology evidence="1">Multi-pass membrane protein</topology>
    </subcellularLocation>
</comment>
<feature type="transmembrane region" description="Helical" evidence="7">
    <location>
        <begin position="355"/>
        <end position="377"/>
    </location>
</feature>
<dbReference type="NCBIfam" id="TIGR00797">
    <property type="entry name" value="matE"/>
    <property type="match status" value="1"/>
</dbReference>
<dbReference type="Proteomes" id="UP000010408">
    <property type="component" value="Unassembled WGS sequence"/>
</dbReference>
<feature type="transmembrane region" description="Helical" evidence="7">
    <location>
        <begin position="168"/>
        <end position="187"/>
    </location>
</feature>
<keyword evidence="6 7" id="KW-0472">Membrane</keyword>
<feature type="transmembrane region" description="Helical" evidence="7">
    <location>
        <begin position="97"/>
        <end position="115"/>
    </location>
</feature>